<evidence type="ECO:0000313" key="3">
    <source>
        <dbReference type="Proteomes" id="UP001500200"/>
    </source>
</evidence>
<dbReference type="EMBL" id="BAABKK010000031">
    <property type="protein sequence ID" value="GAA5200129.1"/>
    <property type="molecule type" value="Genomic_DNA"/>
</dbReference>
<gene>
    <name evidence="2" type="ORF">GCM10023346_41520</name>
</gene>
<evidence type="ECO:0000313" key="2">
    <source>
        <dbReference type="EMBL" id="GAA5200129.1"/>
    </source>
</evidence>
<accession>A0ABP9SS15</accession>
<organism evidence="2 3">
    <name type="scientific">Arthrobacter gyeryongensis</name>
    <dbReference type="NCBI Taxonomy" id="1650592"/>
    <lineage>
        <taxon>Bacteria</taxon>
        <taxon>Bacillati</taxon>
        <taxon>Actinomycetota</taxon>
        <taxon>Actinomycetes</taxon>
        <taxon>Micrococcales</taxon>
        <taxon>Micrococcaceae</taxon>
        <taxon>Arthrobacter</taxon>
    </lineage>
</organism>
<reference evidence="3" key="1">
    <citation type="journal article" date="2019" name="Int. J. Syst. Evol. Microbiol.">
        <title>The Global Catalogue of Microorganisms (GCM) 10K type strain sequencing project: providing services to taxonomists for standard genome sequencing and annotation.</title>
        <authorList>
            <consortium name="The Broad Institute Genomics Platform"/>
            <consortium name="The Broad Institute Genome Sequencing Center for Infectious Disease"/>
            <person name="Wu L."/>
            <person name="Ma J."/>
        </authorList>
    </citation>
    <scope>NUCLEOTIDE SEQUENCE [LARGE SCALE GENOMIC DNA]</scope>
    <source>
        <strain evidence="3">JCM 18514</strain>
    </source>
</reference>
<sequence length="65" mass="6551">MDDIDRVVLDEVLDGGVSLHGSQTVFGAAGAGMARGRDAGDFRPCGTGGSAMHLSHEPGTDEPGP</sequence>
<keyword evidence="3" id="KW-1185">Reference proteome</keyword>
<dbReference type="Proteomes" id="UP001500200">
    <property type="component" value="Unassembled WGS sequence"/>
</dbReference>
<name>A0ABP9SS15_9MICC</name>
<proteinExistence type="predicted"/>
<protein>
    <submittedName>
        <fullName evidence="2">Uncharacterized protein</fullName>
    </submittedName>
</protein>
<evidence type="ECO:0000256" key="1">
    <source>
        <dbReference type="SAM" id="MobiDB-lite"/>
    </source>
</evidence>
<comment type="caution">
    <text evidence="2">The sequence shown here is derived from an EMBL/GenBank/DDBJ whole genome shotgun (WGS) entry which is preliminary data.</text>
</comment>
<feature type="region of interest" description="Disordered" evidence="1">
    <location>
        <begin position="40"/>
        <end position="65"/>
    </location>
</feature>